<reference evidence="2 3" key="1">
    <citation type="submission" date="2015-09" db="EMBL/GenBank/DDBJ databases">
        <title>Host preference determinants of Valsa canker pathogens revealed by comparative genomics.</title>
        <authorList>
            <person name="Yin Z."/>
            <person name="Huang L."/>
        </authorList>
    </citation>
    <scope>NUCLEOTIDE SEQUENCE [LARGE SCALE GENOMIC DNA]</scope>
    <source>
        <strain evidence="2 3">SXYLt</strain>
    </source>
</reference>
<evidence type="ECO:0000256" key="1">
    <source>
        <dbReference type="SAM" id="MobiDB-lite"/>
    </source>
</evidence>
<organism evidence="2 3">
    <name type="scientific">Cytospora leucostoma</name>
    <dbReference type="NCBI Taxonomy" id="1230097"/>
    <lineage>
        <taxon>Eukaryota</taxon>
        <taxon>Fungi</taxon>
        <taxon>Dikarya</taxon>
        <taxon>Ascomycota</taxon>
        <taxon>Pezizomycotina</taxon>
        <taxon>Sordariomycetes</taxon>
        <taxon>Sordariomycetidae</taxon>
        <taxon>Diaporthales</taxon>
        <taxon>Cytosporaceae</taxon>
        <taxon>Cytospora</taxon>
    </lineage>
</organism>
<name>A0A423XEV9_9PEZI</name>
<feature type="region of interest" description="Disordered" evidence="1">
    <location>
        <begin position="1"/>
        <end position="28"/>
    </location>
</feature>
<evidence type="ECO:0000313" key="3">
    <source>
        <dbReference type="Proteomes" id="UP000285146"/>
    </source>
</evidence>
<sequence>MDHEPRGTPQRLWEFPIGDPPDAKPLREELPQPRLKDLWVPQLLCDHTHARAALGPARETSGATARPTRADTPQPSSRTVEAGERAPVRKKMFVSGEASHEANGGDTFHSTAVDSGSRP</sequence>
<accession>A0A423XEV9</accession>
<dbReference type="EMBL" id="LKEB01000013">
    <property type="protein sequence ID" value="ROW14641.1"/>
    <property type="molecule type" value="Genomic_DNA"/>
</dbReference>
<proteinExistence type="predicted"/>
<comment type="caution">
    <text evidence="2">The sequence shown here is derived from an EMBL/GenBank/DDBJ whole genome shotgun (WGS) entry which is preliminary data.</text>
</comment>
<protein>
    <submittedName>
        <fullName evidence="2">Uncharacterized protein</fullName>
    </submittedName>
</protein>
<dbReference type="Proteomes" id="UP000285146">
    <property type="component" value="Unassembled WGS sequence"/>
</dbReference>
<dbReference type="InParanoid" id="A0A423XEV9"/>
<keyword evidence="3" id="KW-1185">Reference proteome</keyword>
<gene>
    <name evidence="2" type="ORF">VPNG_03218</name>
</gene>
<dbReference type="AlphaFoldDB" id="A0A423XEV9"/>
<feature type="region of interest" description="Disordered" evidence="1">
    <location>
        <begin position="51"/>
        <end position="119"/>
    </location>
</feature>
<evidence type="ECO:0000313" key="2">
    <source>
        <dbReference type="EMBL" id="ROW14641.1"/>
    </source>
</evidence>
<feature type="compositionally biased region" description="Polar residues" evidence="1">
    <location>
        <begin position="108"/>
        <end position="119"/>
    </location>
</feature>